<gene>
    <name evidence="1" type="ORF">K452DRAFT_65602</name>
</gene>
<sequence>MSLVIRLARSCSLVGRWKQGGKKGMRPPPAHAAVYRLVRPPLLRLRAELTTGPSSLTKLTVQCVSVQHFRIVAFHMAEVPFSRSLFFKKLGVYGFATTTTTTTTTTTSPPRKDASVACCAGTLTRESNVARRRMTYVRQVHSVACRAGRLYHQGSRKKT</sequence>
<reference evidence="1" key="1">
    <citation type="journal article" date="2020" name="Stud. Mycol.">
        <title>101 Dothideomycetes genomes: a test case for predicting lifestyles and emergence of pathogens.</title>
        <authorList>
            <person name="Haridas S."/>
            <person name="Albert R."/>
            <person name="Binder M."/>
            <person name="Bloem J."/>
            <person name="Labutti K."/>
            <person name="Salamov A."/>
            <person name="Andreopoulos B."/>
            <person name="Baker S."/>
            <person name="Barry K."/>
            <person name="Bills G."/>
            <person name="Bluhm B."/>
            <person name="Cannon C."/>
            <person name="Castanera R."/>
            <person name="Culley D."/>
            <person name="Daum C."/>
            <person name="Ezra D."/>
            <person name="Gonzalez J."/>
            <person name="Henrissat B."/>
            <person name="Kuo A."/>
            <person name="Liang C."/>
            <person name="Lipzen A."/>
            <person name="Lutzoni F."/>
            <person name="Magnuson J."/>
            <person name="Mondo S."/>
            <person name="Nolan M."/>
            <person name="Ohm R."/>
            <person name="Pangilinan J."/>
            <person name="Park H.-J."/>
            <person name="Ramirez L."/>
            <person name="Alfaro M."/>
            <person name="Sun H."/>
            <person name="Tritt A."/>
            <person name="Yoshinaga Y."/>
            <person name="Zwiers L.-H."/>
            <person name="Turgeon B."/>
            <person name="Goodwin S."/>
            <person name="Spatafora J."/>
            <person name="Crous P."/>
            <person name="Grigoriev I."/>
        </authorList>
    </citation>
    <scope>NUCLEOTIDE SEQUENCE</scope>
    <source>
        <strain evidence="1">CBS 121167</strain>
    </source>
</reference>
<dbReference type="EMBL" id="ML995475">
    <property type="protein sequence ID" value="KAF2146430.1"/>
    <property type="molecule type" value="Genomic_DNA"/>
</dbReference>
<accession>A0A6A6BQZ4</accession>
<dbReference type="RefSeq" id="XP_033402139.1">
    <property type="nucleotide sequence ID" value="XM_033546992.1"/>
</dbReference>
<name>A0A6A6BQZ4_9PEZI</name>
<dbReference type="GeneID" id="54304499"/>
<evidence type="ECO:0000313" key="1">
    <source>
        <dbReference type="EMBL" id="KAF2146430.1"/>
    </source>
</evidence>
<proteinExistence type="predicted"/>
<dbReference type="Proteomes" id="UP000799438">
    <property type="component" value="Unassembled WGS sequence"/>
</dbReference>
<organism evidence="1 2">
    <name type="scientific">Aplosporella prunicola CBS 121167</name>
    <dbReference type="NCBI Taxonomy" id="1176127"/>
    <lineage>
        <taxon>Eukaryota</taxon>
        <taxon>Fungi</taxon>
        <taxon>Dikarya</taxon>
        <taxon>Ascomycota</taxon>
        <taxon>Pezizomycotina</taxon>
        <taxon>Dothideomycetes</taxon>
        <taxon>Dothideomycetes incertae sedis</taxon>
        <taxon>Botryosphaeriales</taxon>
        <taxon>Aplosporellaceae</taxon>
        <taxon>Aplosporella</taxon>
    </lineage>
</organism>
<protein>
    <submittedName>
        <fullName evidence="1">Uncharacterized protein</fullName>
    </submittedName>
</protein>
<dbReference type="AlphaFoldDB" id="A0A6A6BQZ4"/>
<evidence type="ECO:0000313" key="2">
    <source>
        <dbReference type="Proteomes" id="UP000799438"/>
    </source>
</evidence>
<keyword evidence="2" id="KW-1185">Reference proteome</keyword>